<sequence>MKSFQSDKTNTRQKGWMVTPLGEVSKLANANSMISLDCEMAFCEDGTDAIIKVCTVDHNLEHLSLDAQHRMTPLWVKVAEEAEGNFAMVERGGGDG</sequence>
<accession>A0A843WE68</accession>
<reference evidence="1" key="1">
    <citation type="submission" date="2017-07" db="EMBL/GenBank/DDBJ databases">
        <title>Taro Niue Genome Assembly and Annotation.</title>
        <authorList>
            <person name="Atibalentja N."/>
            <person name="Keating K."/>
            <person name="Fields C.J."/>
        </authorList>
    </citation>
    <scope>NUCLEOTIDE SEQUENCE</scope>
    <source>
        <strain evidence="1">Niue_2</strain>
        <tissue evidence="1">Leaf</tissue>
    </source>
</reference>
<proteinExistence type="predicted"/>
<dbReference type="Proteomes" id="UP000652761">
    <property type="component" value="Unassembled WGS sequence"/>
</dbReference>
<gene>
    <name evidence="1" type="ORF">Taro_040824</name>
</gene>
<dbReference type="OrthoDB" id="16516at2759"/>
<protein>
    <submittedName>
        <fullName evidence="1">Uncharacterized protein</fullName>
    </submittedName>
</protein>
<comment type="caution">
    <text evidence="1">The sequence shown here is derived from an EMBL/GenBank/DDBJ whole genome shotgun (WGS) entry which is preliminary data.</text>
</comment>
<name>A0A843WE68_COLES</name>
<feature type="non-terminal residue" evidence="1">
    <location>
        <position position="1"/>
    </location>
</feature>
<dbReference type="EMBL" id="NMUH01004004">
    <property type="protein sequence ID" value="MQM07979.1"/>
    <property type="molecule type" value="Genomic_DNA"/>
</dbReference>
<dbReference type="AlphaFoldDB" id="A0A843WE68"/>
<keyword evidence="2" id="KW-1185">Reference proteome</keyword>
<evidence type="ECO:0000313" key="2">
    <source>
        <dbReference type="Proteomes" id="UP000652761"/>
    </source>
</evidence>
<evidence type="ECO:0000313" key="1">
    <source>
        <dbReference type="EMBL" id="MQM07979.1"/>
    </source>
</evidence>
<organism evidence="1 2">
    <name type="scientific">Colocasia esculenta</name>
    <name type="common">Wild taro</name>
    <name type="synonym">Arum esculentum</name>
    <dbReference type="NCBI Taxonomy" id="4460"/>
    <lineage>
        <taxon>Eukaryota</taxon>
        <taxon>Viridiplantae</taxon>
        <taxon>Streptophyta</taxon>
        <taxon>Embryophyta</taxon>
        <taxon>Tracheophyta</taxon>
        <taxon>Spermatophyta</taxon>
        <taxon>Magnoliopsida</taxon>
        <taxon>Liliopsida</taxon>
        <taxon>Araceae</taxon>
        <taxon>Aroideae</taxon>
        <taxon>Colocasieae</taxon>
        <taxon>Colocasia</taxon>
    </lineage>
</organism>